<evidence type="ECO:0000313" key="11">
    <source>
        <dbReference type="Proteomes" id="UP001275315"/>
    </source>
</evidence>
<accession>A0ABU5CM99</accession>
<dbReference type="PANTHER" id="PTHR30478">
    <property type="entry name" value="DNA POLYMERASE III SUBUNIT BETA"/>
    <property type="match status" value="1"/>
</dbReference>
<evidence type="ECO:0000256" key="2">
    <source>
        <dbReference type="ARBA" id="ARBA00010752"/>
    </source>
</evidence>
<proteinExistence type="inferred from homology"/>
<keyword evidence="4" id="KW-0808">Transferase</keyword>
<feature type="domain" description="DNA polymerase III beta sliding clamp C-terminal" evidence="9">
    <location>
        <begin position="4"/>
        <end position="84"/>
    </location>
</feature>
<dbReference type="EMBL" id="JAWDIQ010000001">
    <property type="protein sequence ID" value="MDY0407469.1"/>
    <property type="molecule type" value="Genomic_DNA"/>
</dbReference>
<keyword evidence="8" id="KW-0238">DNA-binding</keyword>
<keyword evidence="11" id="KW-1185">Reference proteome</keyword>
<evidence type="ECO:0000256" key="5">
    <source>
        <dbReference type="ARBA" id="ARBA00022695"/>
    </source>
</evidence>
<dbReference type="InterPro" id="IPR022635">
    <property type="entry name" value="DNA_polIII_beta_C"/>
</dbReference>
<dbReference type="InterPro" id="IPR001001">
    <property type="entry name" value="DNA_polIII_beta"/>
</dbReference>
<evidence type="ECO:0000256" key="6">
    <source>
        <dbReference type="ARBA" id="ARBA00022705"/>
    </source>
</evidence>
<evidence type="ECO:0000256" key="1">
    <source>
        <dbReference type="ARBA" id="ARBA00004496"/>
    </source>
</evidence>
<gene>
    <name evidence="10" type="ORF">RWD45_00980</name>
</gene>
<evidence type="ECO:0000256" key="8">
    <source>
        <dbReference type="ARBA" id="ARBA00023125"/>
    </source>
</evidence>
<dbReference type="RefSeq" id="WP_320379727.1">
    <property type="nucleotide sequence ID" value="NZ_JAWDIQ010000001.1"/>
</dbReference>
<dbReference type="Proteomes" id="UP001275315">
    <property type="component" value="Unassembled WGS sequence"/>
</dbReference>
<keyword evidence="3" id="KW-0963">Cytoplasm</keyword>
<organism evidence="10 11">
    <name type="scientific">Paracerasibacillus soli</name>
    <dbReference type="NCBI Taxonomy" id="480284"/>
    <lineage>
        <taxon>Bacteria</taxon>
        <taxon>Bacillati</taxon>
        <taxon>Bacillota</taxon>
        <taxon>Bacilli</taxon>
        <taxon>Bacillales</taxon>
        <taxon>Bacillaceae</taxon>
        <taxon>Paracerasibacillus</taxon>
    </lineage>
</organism>
<reference evidence="10 11" key="1">
    <citation type="submission" date="2023-10" db="EMBL/GenBank/DDBJ databases">
        <title>Virgibacillus soli CC-YMP-6 genome.</title>
        <authorList>
            <person name="Miliotis G."/>
            <person name="Sengupta P."/>
            <person name="Hameed A."/>
            <person name="Chuvochina M."/>
            <person name="Mcdonagh F."/>
            <person name="Simpson A.C."/>
            <person name="Singh N.K."/>
            <person name="Rekha P.D."/>
            <person name="Raman K."/>
            <person name="Hugenholtz P."/>
            <person name="Venkateswaran K."/>
        </authorList>
    </citation>
    <scope>NUCLEOTIDE SEQUENCE [LARGE SCALE GENOMIC DNA]</scope>
    <source>
        <strain evidence="10 11">CC-YMP-6</strain>
    </source>
</reference>
<name>A0ABU5CM99_9BACI</name>
<keyword evidence="7" id="KW-0239">DNA-directed DNA polymerase</keyword>
<dbReference type="InterPro" id="IPR046938">
    <property type="entry name" value="DNA_clamp_sf"/>
</dbReference>
<dbReference type="Gene3D" id="3.70.10.10">
    <property type="match status" value="1"/>
</dbReference>
<keyword evidence="5" id="KW-0548">Nucleotidyltransferase</keyword>
<dbReference type="PANTHER" id="PTHR30478:SF0">
    <property type="entry name" value="BETA SLIDING CLAMP"/>
    <property type="match status" value="1"/>
</dbReference>
<evidence type="ECO:0000256" key="7">
    <source>
        <dbReference type="ARBA" id="ARBA00022932"/>
    </source>
</evidence>
<comment type="subcellular location">
    <subcellularLocation>
        <location evidence="1">Cytoplasm</location>
    </subcellularLocation>
</comment>
<comment type="similarity">
    <text evidence="2">Belongs to the beta sliding clamp family.</text>
</comment>
<evidence type="ECO:0000259" key="9">
    <source>
        <dbReference type="Pfam" id="PF02768"/>
    </source>
</evidence>
<dbReference type="SUPFAM" id="SSF55979">
    <property type="entry name" value="DNA clamp"/>
    <property type="match status" value="1"/>
</dbReference>
<evidence type="ECO:0000256" key="3">
    <source>
        <dbReference type="ARBA" id="ARBA00022490"/>
    </source>
</evidence>
<evidence type="ECO:0000256" key="4">
    <source>
        <dbReference type="ARBA" id="ARBA00022679"/>
    </source>
</evidence>
<sequence>MDSKSKIKISSRSFEMGEIEEIQQVKSISGDETLSVTVDGNFMKEALKAIKKEEVSLGLGGSMRPILLRPIGDESHIQLISPVRSPVGKVRVSRPHSERFL</sequence>
<comment type="caution">
    <text evidence="10">The sequence shown here is derived from an EMBL/GenBank/DDBJ whole genome shotgun (WGS) entry which is preliminary data.</text>
</comment>
<protein>
    <recommendedName>
        <fullName evidence="9">DNA polymerase III beta sliding clamp C-terminal domain-containing protein</fullName>
    </recommendedName>
</protein>
<dbReference type="Pfam" id="PF02768">
    <property type="entry name" value="DNA_pol3_beta_3"/>
    <property type="match status" value="1"/>
</dbReference>
<keyword evidence="6" id="KW-0235">DNA replication</keyword>
<evidence type="ECO:0000313" key="10">
    <source>
        <dbReference type="EMBL" id="MDY0407469.1"/>
    </source>
</evidence>